<keyword evidence="3" id="KW-1185">Reference proteome</keyword>
<evidence type="ECO:0000259" key="1">
    <source>
        <dbReference type="Pfam" id="PF06985"/>
    </source>
</evidence>
<dbReference type="Proteomes" id="UP000799770">
    <property type="component" value="Unassembled WGS sequence"/>
</dbReference>
<gene>
    <name evidence="2" type="ORF">BDV96DRAFT_581853</name>
</gene>
<sequence length="700" mass="80173">MLSRYLRLLRQSSSPKHQTETSTSTLPIAITSESTWAQSCSECSRLNLYGIFQNGKYSDNRNEDSLLIHDRRPVEVLLSSDGCQLCHLVIDIFVKRGLLPKNAKEVFANVESGRTVVYGPHRLTKYTGALKIRLELTDAPPFDNYSRLLKDEVQLDTIILYPEKGSNWSNQYSGRVVPELCDLALIQSWLPVYPYSWDQKVFDTYALRSLRLIDLELLCVREVELPEQYAALSYVWGPPSTAQLRLFKDDVSAWSMPGSLARQWDHIPTTIRDAMKVCGECSIPFLWVDALCFVQDAEDMQEQLNSVTEIYGLAFVTIVAAWGSSSWSGLRGVSVRRELVQQRARVGYYSLIEALPSVTPEFQAAPWSHRGWTSQEHLFSSRCLLFLENRILYQNLAKWLDESIDFSYTKKYRYRFEHLPRLALFNDFGDDGFSAYDATLDTFYNFVESYFALQLTHAEDILNACQGTMAWFGRACGYQFLWATPTNDLHQGLTFRVSNQQRRPGFPSWSWLGWRILDNYDAKSIDFNRHQNKTLIIHEPPPPYVYFTIDPTTDAGNPVFTVHESESNASTYEAVPPTTPSMLGLPSLTATEQKQVLIFESWIVDLTNTAYGAKLSATSQAALSRHRNSNSHDNALSLSFALVPISAYVIPQEMIEFPMMIVYLLVAIDDRGVSERIEIEELEFKDWNVMEQHKKWMYLV</sequence>
<evidence type="ECO:0000313" key="2">
    <source>
        <dbReference type="EMBL" id="KAF2111808.1"/>
    </source>
</evidence>
<organism evidence="2 3">
    <name type="scientific">Lophiotrema nucula</name>
    <dbReference type="NCBI Taxonomy" id="690887"/>
    <lineage>
        <taxon>Eukaryota</taxon>
        <taxon>Fungi</taxon>
        <taxon>Dikarya</taxon>
        <taxon>Ascomycota</taxon>
        <taxon>Pezizomycotina</taxon>
        <taxon>Dothideomycetes</taxon>
        <taxon>Pleosporomycetidae</taxon>
        <taxon>Pleosporales</taxon>
        <taxon>Lophiotremataceae</taxon>
        <taxon>Lophiotrema</taxon>
    </lineage>
</organism>
<accession>A0A6A5Z094</accession>
<dbReference type="InterPro" id="IPR010730">
    <property type="entry name" value="HET"/>
</dbReference>
<dbReference type="OrthoDB" id="3670118at2759"/>
<dbReference type="AlphaFoldDB" id="A0A6A5Z094"/>
<feature type="domain" description="Heterokaryon incompatibility" evidence="1">
    <location>
        <begin position="229"/>
        <end position="376"/>
    </location>
</feature>
<reference evidence="2" key="1">
    <citation type="journal article" date="2020" name="Stud. Mycol.">
        <title>101 Dothideomycetes genomes: a test case for predicting lifestyles and emergence of pathogens.</title>
        <authorList>
            <person name="Haridas S."/>
            <person name="Albert R."/>
            <person name="Binder M."/>
            <person name="Bloem J."/>
            <person name="Labutti K."/>
            <person name="Salamov A."/>
            <person name="Andreopoulos B."/>
            <person name="Baker S."/>
            <person name="Barry K."/>
            <person name="Bills G."/>
            <person name="Bluhm B."/>
            <person name="Cannon C."/>
            <person name="Castanera R."/>
            <person name="Culley D."/>
            <person name="Daum C."/>
            <person name="Ezra D."/>
            <person name="Gonzalez J."/>
            <person name="Henrissat B."/>
            <person name="Kuo A."/>
            <person name="Liang C."/>
            <person name="Lipzen A."/>
            <person name="Lutzoni F."/>
            <person name="Magnuson J."/>
            <person name="Mondo S."/>
            <person name="Nolan M."/>
            <person name="Ohm R."/>
            <person name="Pangilinan J."/>
            <person name="Park H.-J."/>
            <person name="Ramirez L."/>
            <person name="Alfaro M."/>
            <person name="Sun H."/>
            <person name="Tritt A."/>
            <person name="Yoshinaga Y."/>
            <person name="Zwiers L.-H."/>
            <person name="Turgeon B."/>
            <person name="Goodwin S."/>
            <person name="Spatafora J."/>
            <person name="Crous P."/>
            <person name="Grigoriev I."/>
        </authorList>
    </citation>
    <scope>NUCLEOTIDE SEQUENCE</scope>
    <source>
        <strain evidence="2">CBS 627.86</strain>
    </source>
</reference>
<dbReference type="EMBL" id="ML977333">
    <property type="protein sequence ID" value="KAF2111808.1"/>
    <property type="molecule type" value="Genomic_DNA"/>
</dbReference>
<proteinExistence type="predicted"/>
<dbReference type="PANTHER" id="PTHR33112">
    <property type="entry name" value="DOMAIN PROTEIN, PUTATIVE-RELATED"/>
    <property type="match status" value="1"/>
</dbReference>
<protein>
    <submittedName>
        <fullName evidence="2">Heterokaryon incompatibility protein-domain-containing protein</fullName>
    </submittedName>
</protein>
<name>A0A6A5Z094_9PLEO</name>
<dbReference type="Pfam" id="PF06985">
    <property type="entry name" value="HET"/>
    <property type="match status" value="1"/>
</dbReference>
<evidence type="ECO:0000313" key="3">
    <source>
        <dbReference type="Proteomes" id="UP000799770"/>
    </source>
</evidence>
<dbReference type="PANTHER" id="PTHR33112:SF12">
    <property type="entry name" value="HETEROKARYON INCOMPATIBILITY DOMAIN-CONTAINING PROTEIN"/>
    <property type="match status" value="1"/>
</dbReference>